<reference evidence="1" key="1">
    <citation type="journal article" date="2014" name="Int. J. Syst. Evol. Microbiol.">
        <title>Complete genome of a new Firmicutes species belonging to the dominant human colonic microbiota ('Ruminococcus bicirculans') reveals two chromosomes and a selective capacity to utilize plant glucans.</title>
        <authorList>
            <consortium name="NISC Comparative Sequencing Program"/>
            <person name="Wegmann U."/>
            <person name="Louis P."/>
            <person name="Goesmann A."/>
            <person name="Henrissat B."/>
            <person name="Duncan S.H."/>
            <person name="Flint H.J."/>
        </authorList>
    </citation>
    <scope>NUCLEOTIDE SEQUENCE</scope>
    <source>
        <strain evidence="1">NBRC 107169</strain>
    </source>
</reference>
<protein>
    <submittedName>
        <fullName evidence="1">Uncharacterized protein</fullName>
    </submittedName>
</protein>
<name>A0ABQ5UR59_9HYPH</name>
<dbReference type="EMBL" id="BSNI01000002">
    <property type="protein sequence ID" value="GLQ16820.1"/>
    <property type="molecule type" value="Genomic_DNA"/>
</dbReference>
<sequence>MQKQPAKLKKLLLKKQRKLPKRLKLQPLLKAKQALNNQPLCFIARIYENPAIAPGFLFAHSDTYETYPRTKNACDNAPTISKTVQDVNEYWAMKKFFAA</sequence>
<evidence type="ECO:0000313" key="2">
    <source>
        <dbReference type="Proteomes" id="UP001161405"/>
    </source>
</evidence>
<dbReference type="Proteomes" id="UP001161405">
    <property type="component" value="Unassembled WGS sequence"/>
</dbReference>
<comment type="caution">
    <text evidence="1">The sequence shown here is derived from an EMBL/GenBank/DDBJ whole genome shotgun (WGS) entry which is preliminary data.</text>
</comment>
<proteinExistence type="predicted"/>
<accession>A0ABQ5UR59</accession>
<evidence type="ECO:0000313" key="1">
    <source>
        <dbReference type="EMBL" id="GLQ16820.1"/>
    </source>
</evidence>
<organism evidence="1 2">
    <name type="scientific">Maritalea porphyrae</name>
    <dbReference type="NCBI Taxonomy" id="880732"/>
    <lineage>
        <taxon>Bacteria</taxon>
        <taxon>Pseudomonadati</taxon>
        <taxon>Pseudomonadota</taxon>
        <taxon>Alphaproteobacteria</taxon>
        <taxon>Hyphomicrobiales</taxon>
        <taxon>Devosiaceae</taxon>
        <taxon>Maritalea</taxon>
    </lineage>
</organism>
<reference evidence="1" key="2">
    <citation type="submission" date="2023-01" db="EMBL/GenBank/DDBJ databases">
        <title>Draft genome sequence of Maritalea porphyrae strain NBRC 107169.</title>
        <authorList>
            <person name="Sun Q."/>
            <person name="Mori K."/>
        </authorList>
    </citation>
    <scope>NUCLEOTIDE SEQUENCE</scope>
    <source>
        <strain evidence="1">NBRC 107169</strain>
    </source>
</reference>
<keyword evidence="2" id="KW-1185">Reference proteome</keyword>
<gene>
    <name evidence="1" type="ORF">GCM10007879_10690</name>
</gene>